<evidence type="ECO:0000256" key="6">
    <source>
        <dbReference type="SAM" id="Phobius"/>
    </source>
</evidence>
<gene>
    <name evidence="7" type="ORF">ACFSE6_02375</name>
</gene>
<evidence type="ECO:0000313" key="7">
    <source>
        <dbReference type="EMBL" id="MFD1716666.1"/>
    </source>
</evidence>
<dbReference type="CDD" id="cd06580">
    <property type="entry name" value="TM_PBP1_transp_TpRbsC_like"/>
    <property type="match status" value="1"/>
</dbReference>
<keyword evidence="3 6" id="KW-0812">Transmembrane</keyword>
<sequence length="424" mass="44003">MSAAVATGPRAEERALAPVSWRWPIIYAVFTLVALAFLRVGDGATTFRISRAGDFFEIPDVSLPALATNLVLLAVMAAATAVAVRRALRRAPIGWWVPAAFGIAFVLAFLTWVGAGRTTLIPLTTLLAGALALSVPLVFGAMSGVICERSGVINIAIEGQLLAGAFLAAVVGSLTASAYLGMAAAPIAGALVGGLLAFFAVRYWVDQIIVGVVLNVLVVGLTSFLFSTVLTENSAVLNARQSMPDIPIPGLAYIPVIGPVLFRQSLLVYLMYAAVIAAHILLFRSRWGLRTRAVGEHPKAADTVGIKVERTRVVNTVIGGAVAGLGGAFFTVGSGLAFGREMSAGQGYIALAAMILGRWSPKGAVAAALMFGFARSLVNMLSGAGAGISSDLLLMLPYAVTILAVAGFVGRVRPPAAENVPYVK</sequence>
<keyword evidence="8" id="KW-1185">Reference proteome</keyword>
<dbReference type="Proteomes" id="UP001597277">
    <property type="component" value="Unassembled WGS sequence"/>
</dbReference>
<keyword evidence="4 6" id="KW-1133">Transmembrane helix</keyword>
<evidence type="ECO:0000256" key="2">
    <source>
        <dbReference type="ARBA" id="ARBA00022475"/>
    </source>
</evidence>
<keyword evidence="5 6" id="KW-0472">Membrane</keyword>
<evidence type="ECO:0000256" key="5">
    <source>
        <dbReference type="ARBA" id="ARBA00023136"/>
    </source>
</evidence>
<feature type="transmembrane region" description="Helical" evidence="6">
    <location>
        <begin position="61"/>
        <end position="83"/>
    </location>
</feature>
<comment type="caution">
    <text evidence="7">The sequence shown here is derived from an EMBL/GenBank/DDBJ whole genome shotgun (WGS) entry which is preliminary data.</text>
</comment>
<protein>
    <submittedName>
        <fullName evidence="7">ABC transporter permease</fullName>
    </submittedName>
</protein>
<accession>A0ABW4L3R9</accession>
<name>A0ABW4L3R9_9MICO</name>
<dbReference type="RefSeq" id="WP_388002095.1">
    <property type="nucleotide sequence ID" value="NZ_JBHUEE010000001.1"/>
</dbReference>
<reference evidence="8" key="1">
    <citation type="journal article" date="2019" name="Int. J. Syst. Evol. Microbiol.">
        <title>The Global Catalogue of Microorganisms (GCM) 10K type strain sequencing project: providing services to taxonomists for standard genome sequencing and annotation.</title>
        <authorList>
            <consortium name="The Broad Institute Genomics Platform"/>
            <consortium name="The Broad Institute Genome Sequencing Center for Infectious Disease"/>
            <person name="Wu L."/>
            <person name="Ma J."/>
        </authorList>
    </citation>
    <scope>NUCLEOTIDE SEQUENCE [LARGE SCALE GENOMIC DNA]</scope>
    <source>
        <strain evidence="8">JCM 17130</strain>
    </source>
</reference>
<feature type="transmembrane region" description="Helical" evidence="6">
    <location>
        <begin position="392"/>
        <end position="412"/>
    </location>
</feature>
<feature type="transmembrane region" description="Helical" evidence="6">
    <location>
        <begin position="21"/>
        <end position="41"/>
    </location>
</feature>
<feature type="transmembrane region" description="Helical" evidence="6">
    <location>
        <begin position="313"/>
        <end position="336"/>
    </location>
</feature>
<evidence type="ECO:0000313" key="8">
    <source>
        <dbReference type="Proteomes" id="UP001597277"/>
    </source>
</evidence>
<feature type="transmembrane region" description="Helical" evidence="6">
    <location>
        <begin position="266"/>
        <end position="283"/>
    </location>
</feature>
<feature type="transmembrane region" description="Helical" evidence="6">
    <location>
        <begin position="151"/>
        <end position="172"/>
    </location>
</feature>
<proteinExistence type="predicted"/>
<evidence type="ECO:0000256" key="3">
    <source>
        <dbReference type="ARBA" id="ARBA00022692"/>
    </source>
</evidence>
<dbReference type="PANTHER" id="PTHR43370">
    <property type="entry name" value="SUGAR ABC TRANSPORTER INTEGRAL MEMBRANE PROTEIN-RELATED"/>
    <property type="match status" value="1"/>
</dbReference>
<evidence type="ECO:0000256" key="1">
    <source>
        <dbReference type="ARBA" id="ARBA00004651"/>
    </source>
</evidence>
<keyword evidence="2" id="KW-1003">Cell membrane</keyword>
<feature type="transmembrane region" description="Helical" evidence="6">
    <location>
        <begin position="120"/>
        <end position="139"/>
    </location>
</feature>
<dbReference type="Pfam" id="PF02653">
    <property type="entry name" value="BPD_transp_2"/>
    <property type="match status" value="1"/>
</dbReference>
<evidence type="ECO:0000256" key="4">
    <source>
        <dbReference type="ARBA" id="ARBA00022989"/>
    </source>
</evidence>
<feature type="transmembrane region" description="Helical" evidence="6">
    <location>
        <begin position="178"/>
        <end position="201"/>
    </location>
</feature>
<dbReference type="PANTHER" id="PTHR43370:SF1">
    <property type="entry name" value="GUANOSINE ABC TRANSPORTER PERMEASE PROTEIN NUPQ"/>
    <property type="match status" value="1"/>
</dbReference>
<organism evidence="7 8">
    <name type="scientific">Georgenia deserti</name>
    <dbReference type="NCBI Taxonomy" id="2093781"/>
    <lineage>
        <taxon>Bacteria</taxon>
        <taxon>Bacillati</taxon>
        <taxon>Actinomycetota</taxon>
        <taxon>Actinomycetes</taxon>
        <taxon>Micrococcales</taxon>
        <taxon>Bogoriellaceae</taxon>
        <taxon>Georgenia</taxon>
    </lineage>
</organism>
<comment type="subcellular location">
    <subcellularLocation>
        <location evidence="1">Cell membrane</location>
        <topology evidence="1">Multi-pass membrane protein</topology>
    </subcellularLocation>
</comment>
<dbReference type="EMBL" id="JBHUEE010000001">
    <property type="protein sequence ID" value="MFD1716666.1"/>
    <property type="molecule type" value="Genomic_DNA"/>
</dbReference>
<dbReference type="InterPro" id="IPR001851">
    <property type="entry name" value="ABC_transp_permease"/>
</dbReference>
<feature type="transmembrane region" description="Helical" evidence="6">
    <location>
        <begin position="208"/>
        <end position="230"/>
    </location>
</feature>
<feature type="transmembrane region" description="Helical" evidence="6">
    <location>
        <begin position="95"/>
        <end position="114"/>
    </location>
</feature>